<dbReference type="EMBL" id="ACGO02000001">
    <property type="protein sequence ID" value="EFJ69844.1"/>
    <property type="molecule type" value="Genomic_DNA"/>
</dbReference>
<comment type="caution">
    <text evidence="1">The sequence shown here is derived from an EMBL/GenBank/DDBJ whole genome shotgun (WGS) entry which is preliminary data.</text>
</comment>
<organism evidence="1 2">
    <name type="scientific">Lactobacillus paragasseri JV-V03</name>
    <dbReference type="NCBI Taxonomy" id="525326"/>
    <lineage>
        <taxon>Bacteria</taxon>
        <taxon>Bacillati</taxon>
        <taxon>Bacillota</taxon>
        <taxon>Bacilli</taxon>
        <taxon>Lactobacillales</taxon>
        <taxon>Lactobacillaceae</taxon>
        <taxon>Lactobacillus</taxon>
    </lineage>
</organism>
<dbReference type="RefSeq" id="WP_003648501.1">
    <property type="nucleotide sequence ID" value="NZ_CP040500.1"/>
</dbReference>
<dbReference type="AlphaFoldDB" id="A0AA87A9R9"/>
<sequence>MFEKELKLNAEDKKHLQKHFDDILSGKVKNFVILGLNDETGEVVNHESGHRIILNGLLHDAVRGNDYHDNEMDKNENISGLMSKLFSNGN</sequence>
<gene>
    <name evidence="1" type="ORF">HMPREF0514_10288</name>
</gene>
<accession>A0AA87A9R9</accession>
<reference evidence="1 2" key="1">
    <citation type="submission" date="2010-06" db="EMBL/GenBank/DDBJ databases">
        <authorList>
            <person name="Muzny D."/>
            <person name="Qin X."/>
            <person name="Buhay C."/>
            <person name="Dugan-Rocha S."/>
            <person name="Ding Y."/>
            <person name="Chen G."/>
            <person name="Hawes A."/>
            <person name="Holder M."/>
            <person name="Jhangiani S."/>
            <person name="Johnson A."/>
            <person name="Khan Z."/>
            <person name="Li Z."/>
            <person name="Liu W."/>
            <person name="Liu X."/>
            <person name="Perez L."/>
            <person name="Shen H."/>
            <person name="Wang Q."/>
            <person name="Watt J."/>
            <person name="Xi L."/>
            <person name="Xin Y."/>
            <person name="Zhou J."/>
            <person name="Deng J."/>
            <person name="Jiang H."/>
            <person name="Liu Y."/>
            <person name="Qu J."/>
            <person name="Song X.-Z."/>
            <person name="Zhang L."/>
            <person name="Villasana D."/>
            <person name="Johnson A."/>
            <person name="Liu J."/>
            <person name="Liyanage D."/>
            <person name="Lorensuhewa L."/>
            <person name="Robinson T."/>
            <person name="Song A."/>
            <person name="Song B.-B."/>
            <person name="Dinh H."/>
            <person name="Thornton R."/>
            <person name="Coyle M."/>
            <person name="Francisco L."/>
            <person name="Jackson L."/>
            <person name="Javaid M."/>
            <person name="Korchina V."/>
            <person name="Kovar C."/>
            <person name="Mata R."/>
            <person name="Mathew T."/>
            <person name="Ngo R."/>
            <person name="Nguyen L."/>
            <person name="Nguyen N."/>
            <person name="Okwuonu G."/>
            <person name="Ongeri F."/>
            <person name="Pham C."/>
            <person name="Simmons D."/>
            <person name="Wilczek-Boney K."/>
            <person name="Hale W."/>
            <person name="Jakkamsetti A."/>
            <person name="Pham P."/>
            <person name="Ruth R."/>
            <person name="San Lucas F."/>
            <person name="Warren J."/>
            <person name="Zhang J."/>
            <person name="Zhao Z."/>
            <person name="Zhou C."/>
            <person name="Zhu D."/>
            <person name="Lee S."/>
            <person name="Bess C."/>
            <person name="Blankenburg K."/>
            <person name="Forbes L."/>
            <person name="Fu Q."/>
            <person name="Gubbala S."/>
            <person name="Hirani K."/>
            <person name="Jayaseelan J.C."/>
            <person name="Lara F."/>
            <person name="Munidasa M."/>
            <person name="Palculict T."/>
            <person name="Patil S."/>
            <person name="Pu L.-L."/>
            <person name="Saada N."/>
            <person name="Tang L."/>
            <person name="Weissenberger G."/>
            <person name="Zhu Y."/>
            <person name="Hemphill L."/>
            <person name="Shang Y."/>
            <person name="Youmans B."/>
            <person name="Ayvaz T."/>
            <person name="Ross M."/>
            <person name="Santibanez J."/>
            <person name="Aqrawi P."/>
            <person name="Gross S."/>
            <person name="Joshi V."/>
            <person name="Fowler G."/>
            <person name="Nazareth L."/>
            <person name="Reid J."/>
            <person name="Worley K."/>
            <person name="Petrosino J."/>
            <person name="Highlander S."/>
            <person name="Gibbs R."/>
        </authorList>
    </citation>
    <scope>NUCLEOTIDE SEQUENCE [LARGE SCALE GENOMIC DNA]</scope>
    <source>
        <strain evidence="1 2">JV-V03</strain>
    </source>
</reference>
<evidence type="ECO:0000313" key="2">
    <source>
        <dbReference type="Proteomes" id="UP000003672"/>
    </source>
</evidence>
<protein>
    <submittedName>
        <fullName evidence="1">Uncharacterized protein</fullName>
    </submittedName>
</protein>
<name>A0AA87A9R9_9LACO</name>
<evidence type="ECO:0000313" key="1">
    <source>
        <dbReference type="EMBL" id="EFJ69844.1"/>
    </source>
</evidence>
<proteinExistence type="predicted"/>
<dbReference type="Proteomes" id="UP000003672">
    <property type="component" value="Unassembled WGS sequence"/>
</dbReference>